<gene>
    <name evidence="10" type="ORF">Q5P01_000138</name>
</gene>
<feature type="domain" description="Ribonuclease A-domain" evidence="9">
    <location>
        <begin position="381"/>
        <end position="494"/>
    </location>
</feature>
<dbReference type="AlphaFoldDB" id="A0AA88IW04"/>
<organism evidence="10 11">
    <name type="scientific">Channa striata</name>
    <name type="common">Snakehead murrel</name>
    <name type="synonym">Ophicephalus striatus</name>
    <dbReference type="NCBI Taxonomy" id="64152"/>
    <lineage>
        <taxon>Eukaryota</taxon>
        <taxon>Metazoa</taxon>
        <taxon>Chordata</taxon>
        <taxon>Craniata</taxon>
        <taxon>Vertebrata</taxon>
        <taxon>Euteleostomi</taxon>
        <taxon>Actinopterygii</taxon>
        <taxon>Neopterygii</taxon>
        <taxon>Teleostei</taxon>
        <taxon>Neoteleostei</taxon>
        <taxon>Acanthomorphata</taxon>
        <taxon>Anabantaria</taxon>
        <taxon>Anabantiformes</taxon>
        <taxon>Channoidei</taxon>
        <taxon>Channidae</taxon>
        <taxon>Channa</taxon>
    </lineage>
</organism>
<sequence>MREAPSDSTRNVQQVCEAEVCPAAGFSASSKAAASSSQTSVPALVTASEARTNESLISSERHKGTMKILFVCGLLMLISDSVLPAKKKSKVTTTVSPARVKERYENFKRQHIADNTEWSDCDSMMSKRTIYDDNGSSRGDKPVSVLSSLYQLFRLQLQRVSFTENIFTNSCLNPQTNASLISPKIRLQLQRVSFTEDIVTNWFHKPQTPAWIQKLIMKLHFVCFLLVLLSAHTLSTEPTFQEKHVIQATDNQRDCTTLMNNRNLFTAKDKKVCRAANTFIVESNELTVNSVCTGGVKEKESDKPFTILDCTFDKKKTSEPKTNESLISSERHKGTMKILLVCGLLMLLSHSVSGRQIQIRVESSHSVFPTIETDESTKPQPEERYEKFRRQHIDKDMTEQKCDSVILKNNISNADKNCKEINTFILAGEDEVKAICKGVKDEMIQSQKEFNIVDCKLTNVGAKFPDCKYEGTRLTKKVEVKCEEELPVHYEKHLE</sequence>
<accession>A0AA88IW04</accession>
<dbReference type="GO" id="GO:0003676">
    <property type="term" value="F:nucleic acid binding"/>
    <property type="evidence" value="ECO:0007669"/>
    <property type="project" value="InterPro"/>
</dbReference>
<comment type="subcellular location">
    <subcellularLocation>
        <location evidence="1">Secreted</location>
    </subcellularLocation>
</comment>
<dbReference type="SMART" id="SM00092">
    <property type="entry name" value="RNAse_Pc"/>
    <property type="match status" value="1"/>
</dbReference>
<dbReference type="GO" id="GO:0050829">
    <property type="term" value="P:defense response to Gram-negative bacterium"/>
    <property type="evidence" value="ECO:0007669"/>
    <property type="project" value="TreeGrafter"/>
</dbReference>
<dbReference type="GO" id="GO:0005576">
    <property type="term" value="C:extracellular region"/>
    <property type="evidence" value="ECO:0007669"/>
    <property type="project" value="UniProtKB-SubCell"/>
</dbReference>
<evidence type="ECO:0000256" key="6">
    <source>
        <dbReference type="ARBA" id="ARBA00022801"/>
    </source>
</evidence>
<dbReference type="GO" id="GO:0001525">
    <property type="term" value="P:angiogenesis"/>
    <property type="evidence" value="ECO:0007669"/>
    <property type="project" value="TreeGrafter"/>
</dbReference>
<reference evidence="10" key="1">
    <citation type="submission" date="2023-07" db="EMBL/GenBank/DDBJ databases">
        <title>Chromosome-level Genome Assembly of Striped Snakehead (Channa striata).</title>
        <authorList>
            <person name="Liu H."/>
        </authorList>
    </citation>
    <scope>NUCLEOTIDE SEQUENCE</scope>
    <source>
        <strain evidence="10">Gz</strain>
        <tissue evidence="10">Muscle</tissue>
    </source>
</reference>
<evidence type="ECO:0000256" key="1">
    <source>
        <dbReference type="ARBA" id="ARBA00004613"/>
    </source>
</evidence>
<dbReference type="InterPro" id="IPR023411">
    <property type="entry name" value="RNaseA_AS"/>
</dbReference>
<dbReference type="GO" id="GO:0050830">
    <property type="term" value="P:defense response to Gram-positive bacterium"/>
    <property type="evidence" value="ECO:0007669"/>
    <property type="project" value="TreeGrafter"/>
</dbReference>
<dbReference type="Gene3D" id="3.10.130.10">
    <property type="entry name" value="Ribonuclease A-like domain"/>
    <property type="match status" value="3"/>
</dbReference>
<evidence type="ECO:0000313" key="10">
    <source>
        <dbReference type="EMBL" id="KAK2811890.1"/>
    </source>
</evidence>
<dbReference type="PROSITE" id="PS00127">
    <property type="entry name" value="RNASE_PANCREATIC"/>
    <property type="match status" value="1"/>
</dbReference>
<dbReference type="GO" id="GO:0004519">
    <property type="term" value="F:endonuclease activity"/>
    <property type="evidence" value="ECO:0007669"/>
    <property type="project" value="UniProtKB-KW"/>
</dbReference>
<dbReference type="PANTHER" id="PTHR11437:SF10">
    <property type="entry name" value="ANGIOGENIN-RELATED"/>
    <property type="match status" value="1"/>
</dbReference>
<evidence type="ECO:0000256" key="2">
    <source>
        <dbReference type="ARBA" id="ARBA00005600"/>
    </source>
</evidence>
<dbReference type="EMBL" id="JAUPFM010000157">
    <property type="protein sequence ID" value="KAK2811890.1"/>
    <property type="molecule type" value="Genomic_DNA"/>
</dbReference>
<dbReference type="GO" id="GO:0016787">
    <property type="term" value="F:hydrolase activity"/>
    <property type="evidence" value="ECO:0007669"/>
    <property type="project" value="UniProtKB-KW"/>
</dbReference>
<evidence type="ECO:0000259" key="9">
    <source>
        <dbReference type="SMART" id="SM00092"/>
    </source>
</evidence>
<evidence type="ECO:0000256" key="5">
    <source>
        <dbReference type="ARBA" id="ARBA00022759"/>
    </source>
</evidence>
<dbReference type="CDD" id="cd06265">
    <property type="entry name" value="RNase_A_canonical"/>
    <property type="match status" value="1"/>
</dbReference>
<keyword evidence="4 8" id="KW-0540">Nuclease</keyword>
<keyword evidence="6 8" id="KW-0378">Hydrolase</keyword>
<keyword evidence="7" id="KW-1015">Disulfide bond</keyword>
<evidence type="ECO:0000256" key="3">
    <source>
        <dbReference type="ARBA" id="ARBA00022525"/>
    </source>
</evidence>
<keyword evidence="11" id="KW-1185">Reference proteome</keyword>
<dbReference type="InterPro" id="IPR036816">
    <property type="entry name" value="RNaseA-like_dom_sf"/>
</dbReference>
<comment type="similarity">
    <text evidence="2 8">Belongs to the pancreatic ribonuclease family.</text>
</comment>
<dbReference type="InterPro" id="IPR001427">
    <property type="entry name" value="RNaseA"/>
</dbReference>
<evidence type="ECO:0000313" key="11">
    <source>
        <dbReference type="Proteomes" id="UP001187415"/>
    </source>
</evidence>
<proteinExistence type="inferred from homology"/>
<dbReference type="SUPFAM" id="SSF54076">
    <property type="entry name" value="RNase A-like"/>
    <property type="match status" value="2"/>
</dbReference>
<dbReference type="InterPro" id="IPR023412">
    <property type="entry name" value="RNaseA_domain"/>
</dbReference>
<keyword evidence="3" id="KW-0964">Secreted</keyword>
<dbReference type="PANTHER" id="PTHR11437">
    <property type="entry name" value="RIBONUCLEASE"/>
    <property type="match status" value="1"/>
</dbReference>
<dbReference type="Proteomes" id="UP001187415">
    <property type="component" value="Unassembled WGS sequence"/>
</dbReference>
<protein>
    <recommendedName>
        <fullName evidence="9">Ribonuclease A-domain domain-containing protein</fullName>
    </recommendedName>
</protein>
<evidence type="ECO:0000256" key="8">
    <source>
        <dbReference type="RuleBase" id="RU000651"/>
    </source>
</evidence>
<comment type="caution">
    <text evidence="10">The sequence shown here is derived from an EMBL/GenBank/DDBJ whole genome shotgun (WGS) entry which is preliminary data.</text>
</comment>
<dbReference type="Pfam" id="PF00074">
    <property type="entry name" value="RnaseA"/>
    <property type="match status" value="1"/>
</dbReference>
<name>A0AA88IW04_CHASR</name>
<evidence type="ECO:0000256" key="7">
    <source>
        <dbReference type="ARBA" id="ARBA00023157"/>
    </source>
</evidence>
<dbReference type="GO" id="GO:0004540">
    <property type="term" value="F:RNA nuclease activity"/>
    <property type="evidence" value="ECO:0007669"/>
    <property type="project" value="TreeGrafter"/>
</dbReference>
<evidence type="ECO:0000256" key="4">
    <source>
        <dbReference type="ARBA" id="ARBA00022722"/>
    </source>
</evidence>
<keyword evidence="5 8" id="KW-0255">Endonuclease</keyword>